<organism evidence="6 7">
    <name type="scientific">Arthrobacter alpinus</name>
    <dbReference type="NCBI Taxonomy" id="656366"/>
    <lineage>
        <taxon>Bacteria</taxon>
        <taxon>Bacillati</taxon>
        <taxon>Actinomycetota</taxon>
        <taxon>Actinomycetes</taxon>
        <taxon>Micrococcales</taxon>
        <taxon>Micrococcaceae</taxon>
        <taxon>Arthrobacter</taxon>
    </lineage>
</organism>
<dbReference type="PANTHER" id="PTHR42953:SF1">
    <property type="entry name" value="METAL-BINDING PROTEIN HI_0362-RELATED"/>
    <property type="match status" value="1"/>
</dbReference>
<evidence type="ECO:0008006" key="8">
    <source>
        <dbReference type="Google" id="ProtNLM"/>
    </source>
</evidence>
<sequence>MRLSHPRPPALVIGLALAVTLLLGACGSGATPPTGTPDGKISVVASTNVYGSIAEAVGGELVSVHSIINKPGADPHSYEANAQDKLALSKAAVGIENGGGYDDFFVQLAKGTLTPEQILNVSDLSGLDTGADFNEHLWYSLPTMALVADNLAARFTAAKPAQSAAFTANAAAFKDHLSALETRLGALQASHGGKGVAITEPVPLYLLEQAGLMNKTPTEFSLAVENGSDVPATAMVDTVDLMGSGTIALLAYNNQTEGPQTKAVKATAQKAGVPVLDFSETLPASMDYIQWMDANVAQLENALGR</sequence>
<dbReference type="PANTHER" id="PTHR42953">
    <property type="entry name" value="HIGH-AFFINITY ZINC UPTAKE SYSTEM PROTEIN ZNUA-RELATED"/>
    <property type="match status" value="1"/>
</dbReference>
<evidence type="ECO:0000256" key="2">
    <source>
        <dbReference type="ARBA" id="ARBA00022448"/>
    </source>
</evidence>
<dbReference type="PROSITE" id="PS51257">
    <property type="entry name" value="PROKAR_LIPOPROTEIN"/>
    <property type="match status" value="1"/>
</dbReference>
<dbReference type="AlphaFoldDB" id="A0A0M3UG78"/>
<dbReference type="GO" id="GO:0046872">
    <property type="term" value="F:metal ion binding"/>
    <property type="evidence" value="ECO:0007669"/>
    <property type="project" value="UniProtKB-KW"/>
</dbReference>
<dbReference type="EMBL" id="CP012677">
    <property type="protein sequence ID" value="ALE92615.1"/>
    <property type="molecule type" value="Genomic_DNA"/>
</dbReference>
<evidence type="ECO:0000256" key="1">
    <source>
        <dbReference type="ARBA" id="ARBA00004196"/>
    </source>
</evidence>
<dbReference type="RefSeq" id="WP_062007157.1">
    <property type="nucleotide sequence ID" value="NZ_CP012677.1"/>
</dbReference>
<proteinExistence type="predicted"/>
<reference evidence="7" key="1">
    <citation type="submission" date="2015-09" db="EMBL/GenBank/DDBJ databases">
        <title>Complete genome of Arthrobacter alpinus strain R3.8.</title>
        <authorList>
            <person name="See-Too W.S."/>
            <person name="Chan K.G."/>
        </authorList>
    </citation>
    <scope>NUCLEOTIDE SEQUENCE [LARGE SCALE GENOMIC DNA]</scope>
    <source>
        <strain evidence="7">R3.8</strain>
    </source>
</reference>
<dbReference type="GO" id="GO:0030001">
    <property type="term" value="P:metal ion transport"/>
    <property type="evidence" value="ECO:0007669"/>
    <property type="project" value="InterPro"/>
</dbReference>
<feature type="signal peptide" evidence="5">
    <location>
        <begin position="1"/>
        <end position="30"/>
    </location>
</feature>
<gene>
    <name evidence="6" type="ORF">AOC05_10355</name>
</gene>
<feature type="chain" id="PRO_5005790403" description="ABC transporter substrate-binding protein" evidence="5">
    <location>
        <begin position="31"/>
        <end position="305"/>
    </location>
</feature>
<accession>A0A0M3UG78</accession>
<dbReference type="GO" id="GO:0030313">
    <property type="term" value="C:cell envelope"/>
    <property type="evidence" value="ECO:0007669"/>
    <property type="project" value="UniProtKB-SubCell"/>
</dbReference>
<comment type="subcellular location">
    <subcellularLocation>
        <location evidence="1">Cell envelope</location>
    </subcellularLocation>
</comment>
<evidence type="ECO:0000256" key="3">
    <source>
        <dbReference type="ARBA" id="ARBA00022723"/>
    </source>
</evidence>
<keyword evidence="3" id="KW-0479">Metal-binding</keyword>
<dbReference type="InterPro" id="IPR006127">
    <property type="entry name" value="ZnuA-like"/>
</dbReference>
<dbReference type="InterPro" id="IPR050492">
    <property type="entry name" value="Bact_metal-bind_prot9"/>
</dbReference>
<dbReference type="OrthoDB" id="5296019at2"/>
<dbReference type="Proteomes" id="UP000062833">
    <property type="component" value="Chromosome"/>
</dbReference>
<name>A0A0M3UG78_9MICC</name>
<evidence type="ECO:0000313" key="6">
    <source>
        <dbReference type="EMBL" id="ALE92615.1"/>
    </source>
</evidence>
<evidence type="ECO:0000256" key="4">
    <source>
        <dbReference type="ARBA" id="ARBA00022729"/>
    </source>
</evidence>
<dbReference type="Gene3D" id="3.40.50.1980">
    <property type="entry name" value="Nitrogenase molybdenum iron protein domain"/>
    <property type="match status" value="2"/>
</dbReference>
<evidence type="ECO:0000256" key="5">
    <source>
        <dbReference type="SAM" id="SignalP"/>
    </source>
</evidence>
<keyword evidence="4 5" id="KW-0732">Signal</keyword>
<protein>
    <recommendedName>
        <fullName evidence="8">ABC transporter substrate-binding protein</fullName>
    </recommendedName>
</protein>
<dbReference type="SUPFAM" id="SSF53807">
    <property type="entry name" value="Helical backbone' metal receptor"/>
    <property type="match status" value="1"/>
</dbReference>
<evidence type="ECO:0000313" key="7">
    <source>
        <dbReference type="Proteomes" id="UP000062833"/>
    </source>
</evidence>
<dbReference type="KEGG" id="aaq:AOC05_10355"/>
<dbReference type="PATRIC" id="fig|656366.3.peg.2238"/>
<dbReference type="Pfam" id="PF01297">
    <property type="entry name" value="ZnuA"/>
    <property type="match status" value="1"/>
</dbReference>
<keyword evidence="2" id="KW-0813">Transport</keyword>
<keyword evidence="7" id="KW-1185">Reference proteome</keyword>